<feature type="chain" id="PRO_5047307517" evidence="1">
    <location>
        <begin position="24"/>
        <end position="42"/>
    </location>
</feature>
<keyword evidence="3" id="KW-1185">Reference proteome</keyword>
<name>A0ABW9MB55_9FIRM</name>
<evidence type="ECO:0000313" key="2">
    <source>
        <dbReference type="EMBL" id="MFO3666545.1"/>
    </source>
</evidence>
<reference evidence="2 3" key="1">
    <citation type="journal article" date="2025" name="Anaerobe">
        <title>Description of Anaerococcus kampingiae sp. nov., Anaerococcus groningensis sp. nov., Anaerococcus martiniensis sp. nov., and Anaerococcus cruorum sp. nov., isolated from human clinical specimens.</title>
        <authorList>
            <person name="Boiten K.E."/>
            <person name="Meijer J."/>
            <person name="van Wezel E.M."/>
            <person name="Veloo A.C.M."/>
        </authorList>
    </citation>
    <scope>NUCLEOTIDE SEQUENCE [LARGE SCALE GENOMIC DNA]</scope>
    <source>
        <strain evidence="2 3">ENR0874</strain>
    </source>
</reference>
<dbReference type="Proteomes" id="UP001637994">
    <property type="component" value="Unassembled WGS sequence"/>
</dbReference>
<gene>
    <name evidence="2" type="ORF">ACCQ42_02010</name>
</gene>
<dbReference type="RefSeq" id="WP_410035195.1">
    <property type="nucleotide sequence ID" value="NZ_JBGMEF010000011.1"/>
</dbReference>
<evidence type="ECO:0000313" key="3">
    <source>
        <dbReference type="Proteomes" id="UP001637994"/>
    </source>
</evidence>
<comment type="caution">
    <text evidence="2">The sequence shown here is derived from an EMBL/GenBank/DDBJ whole genome shotgun (WGS) entry which is preliminary data.</text>
</comment>
<protein>
    <submittedName>
        <fullName evidence="2">Uncharacterized protein</fullName>
    </submittedName>
</protein>
<feature type="signal peptide" evidence="1">
    <location>
        <begin position="1"/>
        <end position="23"/>
    </location>
</feature>
<dbReference type="EMBL" id="JBGMEF010000011">
    <property type="protein sequence ID" value="MFO3666545.1"/>
    <property type="molecule type" value="Genomic_DNA"/>
</dbReference>
<organism evidence="2 3">
    <name type="scientific">Anaerococcus kampingae</name>
    <dbReference type="NCBI Taxonomy" id="3115614"/>
    <lineage>
        <taxon>Bacteria</taxon>
        <taxon>Bacillati</taxon>
        <taxon>Bacillota</taxon>
        <taxon>Tissierellia</taxon>
        <taxon>Tissierellales</taxon>
        <taxon>Peptoniphilaceae</taxon>
        <taxon>Anaerococcus</taxon>
    </lineage>
</organism>
<evidence type="ECO:0000256" key="1">
    <source>
        <dbReference type="SAM" id="SignalP"/>
    </source>
</evidence>
<proteinExistence type="predicted"/>
<keyword evidence="1" id="KW-0732">Signal</keyword>
<accession>A0ABW9MB55</accession>
<sequence length="42" mass="4734">MNKKIALISAMILSLVMSSRVFASDDDNEDLIISPKVYVELY</sequence>